<evidence type="ECO:0000256" key="5">
    <source>
        <dbReference type="ARBA" id="ARBA00022989"/>
    </source>
</evidence>
<evidence type="ECO:0000256" key="8">
    <source>
        <dbReference type="SAM" id="MobiDB-lite"/>
    </source>
</evidence>
<keyword evidence="6 9" id="KW-0472">Membrane</keyword>
<comment type="subcellular location">
    <subcellularLocation>
        <location evidence="1">Cell membrane</location>
        <topology evidence="1">Single-pass membrane protein</topology>
    </subcellularLocation>
    <subcellularLocation>
        <location evidence="7">Cell membrane</location>
        <topology evidence="7">Single-pass type II membrane protein</topology>
    </subcellularLocation>
</comment>
<proteinExistence type="inferred from homology"/>
<evidence type="ECO:0000256" key="2">
    <source>
        <dbReference type="ARBA" id="ARBA00005811"/>
    </source>
</evidence>
<accession>A0A3G8M901</accession>
<keyword evidence="4 7" id="KW-0812">Transmembrane</keyword>
<comment type="similarity">
    <text evidence="2 7">Belongs to the ExbD/TolR family.</text>
</comment>
<dbReference type="EMBL" id="CP034086">
    <property type="protein sequence ID" value="AZG77570.1"/>
    <property type="molecule type" value="Genomic_DNA"/>
</dbReference>
<evidence type="ECO:0000256" key="3">
    <source>
        <dbReference type="ARBA" id="ARBA00022475"/>
    </source>
</evidence>
<evidence type="ECO:0000256" key="1">
    <source>
        <dbReference type="ARBA" id="ARBA00004162"/>
    </source>
</evidence>
<evidence type="ECO:0000313" key="11">
    <source>
        <dbReference type="Proteomes" id="UP000273982"/>
    </source>
</evidence>
<evidence type="ECO:0000256" key="4">
    <source>
        <dbReference type="ARBA" id="ARBA00022692"/>
    </source>
</evidence>
<evidence type="ECO:0000313" key="10">
    <source>
        <dbReference type="EMBL" id="AZG77570.1"/>
    </source>
</evidence>
<evidence type="ECO:0000256" key="9">
    <source>
        <dbReference type="SAM" id="Phobius"/>
    </source>
</evidence>
<dbReference type="GO" id="GO:0005886">
    <property type="term" value="C:plasma membrane"/>
    <property type="evidence" value="ECO:0007669"/>
    <property type="project" value="UniProtKB-SubCell"/>
</dbReference>
<dbReference type="Proteomes" id="UP000273982">
    <property type="component" value="Chromosome"/>
</dbReference>
<sequence length="176" mass="18005">MGMPSRQRQSATEGLYQPLADINVTPLVDVMLVLLIIFMITAPLLAKGVKVNLPQASAAMPINQKDPIVVTVGKDGKIALGADELSAEALVDGIKVMMGDDQSRVVHIRGDTEAVYGEVVAVMDKLATNGITHIAIMTNSRSKTGAGMKAAPGRAAPAAVGAPPAQAPAAATGAAK</sequence>
<dbReference type="KEGG" id="mros:EHO51_12980"/>
<dbReference type="AlphaFoldDB" id="A0A3G8M901"/>
<keyword evidence="5 9" id="KW-1133">Transmembrane helix</keyword>
<dbReference type="RefSeq" id="WP_124739233.1">
    <property type="nucleotide sequence ID" value="NZ_CP034086.1"/>
</dbReference>
<dbReference type="GO" id="GO:0015031">
    <property type="term" value="P:protein transport"/>
    <property type="evidence" value="ECO:0007669"/>
    <property type="project" value="UniProtKB-KW"/>
</dbReference>
<gene>
    <name evidence="10" type="ORF">EHO51_12980</name>
</gene>
<feature type="transmembrane region" description="Helical" evidence="9">
    <location>
        <begin position="27"/>
        <end position="46"/>
    </location>
</feature>
<protein>
    <submittedName>
        <fullName evidence="10">Biopolymer transporter ExbD</fullName>
    </submittedName>
</protein>
<dbReference type="PANTHER" id="PTHR30558">
    <property type="entry name" value="EXBD MEMBRANE COMPONENT OF PMF-DRIVEN MACROMOLECULE IMPORT SYSTEM"/>
    <property type="match status" value="1"/>
</dbReference>
<keyword evidence="7" id="KW-0813">Transport</keyword>
<reference evidence="10 11" key="1">
    <citation type="submission" date="2018-11" db="EMBL/GenBank/DDBJ databases">
        <title>Genome squencing of methanotrophic bacteria isolated from alkaline groundwater in Korea.</title>
        <authorList>
            <person name="Nguyen L.N."/>
        </authorList>
    </citation>
    <scope>NUCLEOTIDE SEQUENCE [LARGE SCALE GENOMIC DNA]</scope>
    <source>
        <strain evidence="10 11">GW6</strain>
    </source>
</reference>
<dbReference type="GO" id="GO:0022857">
    <property type="term" value="F:transmembrane transporter activity"/>
    <property type="evidence" value="ECO:0007669"/>
    <property type="project" value="InterPro"/>
</dbReference>
<evidence type="ECO:0000256" key="6">
    <source>
        <dbReference type="ARBA" id="ARBA00023136"/>
    </source>
</evidence>
<keyword evidence="3" id="KW-1003">Cell membrane</keyword>
<dbReference type="PANTHER" id="PTHR30558:SF7">
    <property type="entry name" value="TOL-PAL SYSTEM PROTEIN TOLR"/>
    <property type="match status" value="1"/>
</dbReference>
<organism evidence="10 11">
    <name type="scientific">Methylocystis rosea</name>
    <dbReference type="NCBI Taxonomy" id="173366"/>
    <lineage>
        <taxon>Bacteria</taxon>
        <taxon>Pseudomonadati</taxon>
        <taxon>Pseudomonadota</taxon>
        <taxon>Alphaproteobacteria</taxon>
        <taxon>Hyphomicrobiales</taxon>
        <taxon>Methylocystaceae</taxon>
        <taxon>Methylocystis</taxon>
    </lineage>
</organism>
<feature type="region of interest" description="Disordered" evidence="8">
    <location>
        <begin position="142"/>
        <end position="176"/>
    </location>
</feature>
<dbReference type="InterPro" id="IPR003400">
    <property type="entry name" value="ExbD"/>
</dbReference>
<dbReference type="Gene3D" id="3.30.420.270">
    <property type="match status" value="1"/>
</dbReference>
<evidence type="ECO:0000256" key="7">
    <source>
        <dbReference type="RuleBase" id="RU003879"/>
    </source>
</evidence>
<feature type="compositionally biased region" description="Low complexity" evidence="8">
    <location>
        <begin position="145"/>
        <end position="176"/>
    </location>
</feature>
<name>A0A3G8M901_9HYPH</name>
<keyword evidence="7" id="KW-0653">Protein transport</keyword>
<dbReference type="Pfam" id="PF02472">
    <property type="entry name" value="ExbD"/>
    <property type="match status" value="1"/>
</dbReference>